<feature type="domain" description="CHRD" evidence="1">
    <location>
        <begin position="96"/>
        <end position="232"/>
    </location>
</feature>
<dbReference type="Pfam" id="PF07452">
    <property type="entry name" value="CHRD"/>
    <property type="match status" value="1"/>
</dbReference>
<accession>A0A2T1E6B4</accession>
<comment type="caution">
    <text evidence="2">The sequence shown here is derived from an EMBL/GenBank/DDBJ whole genome shotgun (WGS) entry which is preliminary data.</text>
</comment>
<organism evidence="2 3">
    <name type="scientific">Stenomitos frigidus ULC18</name>
    <dbReference type="NCBI Taxonomy" id="2107698"/>
    <lineage>
        <taxon>Bacteria</taxon>
        <taxon>Bacillati</taxon>
        <taxon>Cyanobacteriota</taxon>
        <taxon>Cyanophyceae</taxon>
        <taxon>Leptolyngbyales</taxon>
        <taxon>Leptolyngbyaceae</taxon>
        <taxon>Stenomitos</taxon>
    </lineage>
</organism>
<dbReference type="AlphaFoldDB" id="A0A2T1E6B4"/>
<dbReference type="Proteomes" id="UP000239576">
    <property type="component" value="Unassembled WGS sequence"/>
</dbReference>
<dbReference type="InterPro" id="IPR010895">
    <property type="entry name" value="CHRD"/>
</dbReference>
<reference evidence="2 3" key="2">
    <citation type="submission" date="2018-03" db="EMBL/GenBank/DDBJ databases">
        <title>The ancient ancestry and fast evolution of plastids.</title>
        <authorList>
            <person name="Moore K.R."/>
            <person name="Magnabosco C."/>
            <person name="Momper L."/>
            <person name="Gold D.A."/>
            <person name="Bosak T."/>
            <person name="Fournier G.P."/>
        </authorList>
    </citation>
    <scope>NUCLEOTIDE SEQUENCE [LARGE SCALE GENOMIC DNA]</scope>
    <source>
        <strain evidence="2 3">ULC18</strain>
    </source>
</reference>
<dbReference type="SMART" id="SM00754">
    <property type="entry name" value="CHRD"/>
    <property type="match status" value="1"/>
</dbReference>
<dbReference type="OrthoDB" id="571052at2"/>
<proteinExistence type="predicted"/>
<name>A0A2T1E6B4_9CYAN</name>
<reference evidence="3" key="1">
    <citation type="submission" date="2018-02" db="EMBL/GenBank/DDBJ databases">
        <authorList>
            <person name="Moore K."/>
            <person name="Momper L."/>
        </authorList>
    </citation>
    <scope>NUCLEOTIDE SEQUENCE [LARGE SCALE GENOMIC DNA]</scope>
    <source>
        <strain evidence="3">ULC18</strain>
    </source>
</reference>
<sequence length="232" mass="24497">MSRSRKTLVGLVLGLMTCLMIVGVSTPSMSKSFDSLAIAPIDAESRLIRDAAPQLATHLQAAETALLAQAEPAAPAPTPTDMAPVPTEVVPMRSAPMVSYVAVMTGKATVPSASTFAFGSAGAVLVGNRFVVRGDFSGLNSPLRDFATDPVNPPNPNVNSGIHVHKGDPSKNGPFQYALEVQPGADQLSGRFKGEYTLTEDQLQALSNGTLYMDLHTKQNRAGELRGIFKAY</sequence>
<dbReference type="PROSITE" id="PS50933">
    <property type="entry name" value="CHRD"/>
    <property type="match status" value="1"/>
</dbReference>
<keyword evidence="3" id="KW-1185">Reference proteome</keyword>
<dbReference type="EMBL" id="PVWK01000081">
    <property type="protein sequence ID" value="PSB28276.1"/>
    <property type="molecule type" value="Genomic_DNA"/>
</dbReference>
<protein>
    <submittedName>
        <fullName evidence="2">CHRD domain-containing protein</fullName>
    </submittedName>
</protein>
<evidence type="ECO:0000313" key="3">
    <source>
        <dbReference type="Proteomes" id="UP000239576"/>
    </source>
</evidence>
<evidence type="ECO:0000259" key="1">
    <source>
        <dbReference type="PROSITE" id="PS50933"/>
    </source>
</evidence>
<evidence type="ECO:0000313" key="2">
    <source>
        <dbReference type="EMBL" id="PSB28276.1"/>
    </source>
</evidence>
<gene>
    <name evidence="2" type="ORF">C7B82_13830</name>
</gene>